<dbReference type="Gene3D" id="3.40.50.300">
    <property type="entry name" value="P-loop containing nucleotide triphosphate hydrolases"/>
    <property type="match status" value="1"/>
</dbReference>
<feature type="domain" description="ABC transporter" evidence="4">
    <location>
        <begin position="11"/>
        <end position="46"/>
    </location>
</feature>
<gene>
    <name evidence="5" type="ORF">S03H2_06119</name>
</gene>
<feature type="non-terminal residue" evidence="5">
    <location>
        <position position="1"/>
    </location>
</feature>
<dbReference type="PANTHER" id="PTHR43820">
    <property type="entry name" value="HIGH-AFFINITY BRANCHED-CHAIN AMINO ACID TRANSPORT ATP-BINDING PROTEIN LIVF"/>
    <property type="match status" value="1"/>
</dbReference>
<evidence type="ECO:0000313" key="5">
    <source>
        <dbReference type="EMBL" id="GAH30150.1"/>
    </source>
</evidence>
<dbReference type="EMBL" id="BARU01002629">
    <property type="protein sequence ID" value="GAH30150.1"/>
    <property type="molecule type" value="Genomic_DNA"/>
</dbReference>
<evidence type="ECO:0000256" key="2">
    <source>
        <dbReference type="ARBA" id="ARBA00022448"/>
    </source>
</evidence>
<dbReference type="GO" id="GO:0005524">
    <property type="term" value="F:ATP binding"/>
    <property type="evidence" value="ECO:0007669"/>
    <property type="project" value="InterPro"/>
</dbReference>
<dbReference type="GO" id="GO:0015807">
    <property type="term" value="P:L-amino acid transport"/>
    <property type="evidence" value="ECO:0007669"/>
    <property type="project" value="TreeGrafter"/>
</dbReference>
<dbReference type="Pfam" id="PF00005">
    <property type="entry name" value="ABC_tran"/>
    <property type="match status" value="1"/>
</dbReference>
<organism evidence="5">
    <name type="scientific">marine sediment metagenome</name>
    <dbReference type="NCBI Taxonomy" id="412755"/>
    <lineage>
        <taxon>unclassified sequences</taxon>
        <taxon>metagenomes</taxon>
        <taxon>ecological metagenomes</taxon>
    </lineage>
</organism>
<keyword evidence="3" id="KW-0029">Amino-acid transport</keyword>
<name>X1FC60_9ZZZZ</name>
<comment type="caution">
    <text evidence="5">The sequence shown here is derived from an EMBL/GenBank/DDBJ whole genome shotgun (WGS) entry which is preliminary data.</text>
</comment>
<evidence type="ECO:0000256" key="1">
    <source>
        <dbReference type="ARBA" id="ARBA00005417"/>
    </source>
</evidence>
<proteinExistence type="inferred from homology"/>
<reference evidence="5" key="1">
    <citation type="journal article" date="2014" name="Front. Microbiol.">
        <title>High frequency of phylogenetically diverse reductive dehalogenase-homologous genes in deep subseafloor sedimentary metagenomes.</title>
        <authorList>
            <person name="Kawai M."/>
            <person name="Futagami T."/>
            <person name="Toyoda A."/>
            <person name="Takaki Y."/>
            <person name="Nishi S."/>
            <person name="Hori S."/>
            <person name="Arai W."/>
            <person name="Tsubouchi T."/>
            <person name="Morono Y."/>
            <person name="Uchiyama I."/>
            <person name="Ito T."/>
            <person name="Fujiyama A."/>
            <person name="Inagaki F."/>
            <person name="Takami H."/>
        </authorList>
    </citation>
    <scope>NUCLEOTIDE SEQUENCE</scope>
    <source>
        <strain evidence="5">Expedition CK06-06</strain>
    </source>
</reference>
<dbReference type="InterPro" id="IPR027417">
    <property type="entry name" value="P-loop_NTPase"/>
</dbReference>
<dbReference type="GO" id="GO:0015658">
    <property type="term" value="F:branched-chain amino acid transmembrane transporter activity"/>
    <property type="evidence" value="ECO:0007669"/>
    <property type="project" value="TreeGrafter"/>
</dbReference>
<dbReference type="SUPFAM" id="SSF52540">
    <property type="entry name" value="P-loop containing nucleoside triphosphate hydrolases"/>
    <property type="match status" value="1"/>
</dbReference>
<dbReference type="PANTHER" id="PTHR43820:SF4">
    <property type="entry name" value="HIGH-AFFINITY BRANCHED-CHAIN AMINO ACID TRANSPORT ATP-BINDING PROTEIN LIVF"/>
    <property type="match status" value="1"/>
</dbReference>
<dbReference type="InterPro" id="IPR052156">
    <property type="entry name" value="BCAA_Transport_ATP-bd_LivF"/>
</dbReference>
<keyword evidence="2" id="KW-0813">Transport</keyword>
<dbReference type="AlphaFoldDB" id="X1FC60"/>
<dbReference type="InterPro" id="IPR003439">
    <property type="entry name" value="ABC_transporter-like_ATP-bd"/>
</dbReference>
<comment type="similarity">
    <text evidence="1">Belongs to the ABC transporter superfamily.</text>
</comment>
<dbReference type="GO" id="GO:0016887">
    <property type="term" value="F:ATP hydrolysis activity"/>
    <property type="evidence" value="ECO:0007669"/>
    <property type="project" value="InterPro"/>
</dbReference>
<evidence type="ECO:0000259" key="4">
    <source>
        <dbReference type="Pfam" id="PF00005"/>
    </source>
</evidence>
<evidence type="ECO:0000256" key="3">
    <source>
        <dbReference type="ARBA" id="ARBA00022970"/>
    </source>
</evidence>
<accession>X1FC60</accession>
<sequence>AQVFELFPRLKERQKQLGGTLSGGEQQMLVIGQALMAQPRLLLLDELSMGLAPMLVHEIFDTVRGFPERGVSALLVEQNVRAALRIASKGYVLVDGRVALAGTCDELLGNRDLAATYLGGR</sequence>
<protein>
    <recommendedName>
        <fullName evidence="4">ABC transporter domain-containing protein</fullName>
    </recommendedName>
</protein>